<feature type="compositionally biased region" description="Low complexity" evidence="10">
    <location>
        <begin position="115"/>
        <end position="127"/>
    </location>
</feature>
<dbReference type="GO" id="GO:0008320">
    <property type="term" value="F:protein transmembrane transporter activity"/>
    <property type="evidence" value="ECO:0007669"/>
    <property type="project" value="UniProtKB-UniRule"/>
</dbReference>
<feature type="region of interest" description="Disordered" evidence="10">
    <location>
        <begin position="102"/>
        <end position="162"/>
    </location>
</feature>
<dbReference type="RefSeq" id="WP_258331013.1">
    <property type="nucleotide sequence ID" value="NZ_JAPTGG010000004.1"/>
</dbReference>
<name>A0A9J6RKD3_9GAMM</name>
<evidence type="ECO:0000256" key="6">
    <source>
        <dbReference type="ARBA" id="ARBA00022989"/>
    </source>
</evidence>
<dbReference type="PRINTS" id="PR01506">
    <property type="entry name" value="TATBPROTEIN"/>
</dbReference>
<organism evidence="11 12">
    <name type="scientific">Dasania phycosphaerae</name>
    <dbReference type="NCBI Taxonomy" id="2950436"/>
    <lineage>
        <taxon>Bacteria</taxon>
        <taxon>Pseudomonadati</taxon>
        <taxon>Pseudomonadota</taxon>
        <taxon>Gammaproteobacteria</taxon>
        <taxon>Cellvibrionales</taxon>
        <taxon>Spongiibacteraceae</taxon>
        <taxon>Dasania</taxon>
    </lineage>
</organism>
<comment type="subcellular location">
    <subcellularLocation>
        <location evidence="9">Cell membrane</location>
        <topology evidence="9">Single-pass membrane protein</topology>
    </subcellularLocation>
    <subcellularLocation>
        <location evidence="1">Membrane</location>
        <topology evidence="1">Single-pass membrane protein</topology>
    </subcellularLocation>
</comment>
<keyword evidence="5 9" id="KW-0653">Protein transport</keyword>
<sequence>MFDIGFQEILMVSVLALLIMGPERLPGAIRTGSLWLAKLRRSFAQMKDEIEKEVGINADEIRMQLHNENVLKSIEQSKQQLKEGVEDLNIKGNLEELAKAIDPASDATPPEFSRAAQQAKAAREQLANQAQQTTEHDNSEADGQEQATDTQAPPASNKPESP</sequence>
<dbReference type="GO" id="GO:0043953">
    <property type="term" value="P:protein transport by the Tat complex"/>
    <property type="evidence" value="ECO:0007669"/>
    <property type="project" value="UniProtKB-UniRule"/>
</dbReference>
<evidence type="ECO:0000256" key="4">
    <source>
        <dbReference type="ARBA" id="ARBA00022692"/>
    </source>
</evidence>
<comment type="caution">
    <text evidence="11">The sequence shown here is derived from an EMBL/GenBank/DDBJ whole genome shotgun (WGS) entry which is preliminary data.</text>
</comment>
<evidence type="ECO:0000256" key="8">
    <source>
        <dbReference type="ARBA" id="ARBA00023136"/>
    </source>
</evidence>
<evidence type="ECO:0000313" key="12">
    <source>
        <dbReference type="Proteomes" id="UP001069090"/>
    </source>
</evidence>
<evidence type="ECO:0000256" key="3">
    <source>
        <dbReference type="ARBA" id="ARBA00022475"/>
    </source>
</evidence>
<dbReference type="NCBIfam" id="TIGR01410">
    <property type="entry name" value="tatB"/>
    <property type="match status" value="1"/>
</dbReference>
<reference evidence="11 12" key="1">
    <citation type="submission" date="2022-12" db="EMBL/GenBank/DDBJ databases">
        <title>Dasania phycosphaerae sp. nov., isolated from particulate material of the south coast of Korea.</title>
        <authorList>
            <person name="Jiang Y."/>
        </authorList>
    </citation>
    <scope>NUCLEOTIDE SEQUENCE [LARGE SCALE GENOMIC DNA]</scope>
    <source>
        <strain evidence="11 12">GY-19</strain>
    </source>
</reference>
<keyword evidence="2 9" id="KW-0813">Transport</keyword>
<dbReference type="GO" id="GO:0033281">
    <property type="term" value="C:TAT protein transport complex"/>
    <property type="evidence" value="ECO:0007669"/>
    <property type="project" value="UniProtKB-UniRule"/>
</dbReference>
<dbReference type="HAMAP" id="MF_00237">
    <property type="entry name" value="TatB"/>
    <property type="match status" value="1"/>
</dbReference>
<comment type="function">
    <text evidence="9">Part of the twin-arginine translocation (Tat) system that transports large folded proteins containing a characteristic twin-arginine motif in their signal peptide across membranes. Together with TatC, TatB is part of a receptor directly interacting with Tat signal peptides. TatB may form an oligomeric binding site that transiently accommodates folded Tat precursor proteins before their translocation.</text>
</comment>
<dbReference type="PANTHER" id="PTHR33162">
    <property type="entry name" value="SEC-INDEPENDENT PROTEIN TRANSLOCASE PROTEIN TATA, CHLOROPLASTIC"/>
    <property type="match status" value="1"/>
</dbReference>
<keyword evidence="12" id="KW-1185">Reference proteome</keyword>
<dbReference type="PANTHER" id="PTHR33162:SF1">
    <property type="entry name" value="SEC-INDEPENDENT PROTEIN TRANSLOCASE PROTEIN TATA, CHLOROPLASTIC"/>
    <property type="match status" value="1"/>
</dbReference>
<keyword evidence="3 9" id="KW-1003">Cell membrane</keyword>
<dbReference type="AlphaFoldDB" id="A0A9J6RKD3"/>
<evidence type="ECO:0000313" key="11">
    <source>
        <dbReference type="EMBL" id="MCZ0864860.1"/>
    </source>
</evidence>
<keyword evidence="6 9" id="KW-1133">Transmembrane helix</keyword>
<evidence type="ECO:0000256" key="1">
    <source>
        <dbReference type="ARBA" id="ARBA00004167"/>
    </source>
</evidence>
<keyword evidence="4 9" id="KW-0812">Transmembrane</keyword>
<evidence type="ECO:0000256" key="2">
    <source>
        <dbReference type="ARBA" id="ARBA00022448"/>
    </source>
</evidence>
<accession>A0A9J6RKD3</accession>
<dbReference type="Proteomes" id="UP001069090">
    <property type="component" value="Unassembled WGS sequence"/>
</dbReference>
<evidence type="ECO:0000256" key="7">
    <source>
        <dbReference type="ARBA" id="ARBA00023010"/>
    </source>
</evidence>
<dbReference type="EMBL" id="JAPTGG010000004">
    <property type="protein sequence ID" value="MCZ0864860.1"/>
    <property type="molecule type" value="Genomic_DNA"/>
</dbReference>
<evidence type="ECO:0000256" key="5">
    <source>
        <dbReference type="ARBA" id="ARBA00022927"/>
    </source>
</evidence>
<comment type="subunit">
    <text evidence="9">The Tat system comprises two distinct complexes: a TatABC complex, containing multiple copies of TatA, TatB and TatC subunits, and a separate TatA complex, containing only TatA subunits. Substrates initially bind to the TatABC complex, which probably triggers association of the separate TatA complex to form the active translocon.</text>
</comment>
<evidence type="ECO:0000256" key="9">
    <source>
        <dbReference type="HAMAP-Rule" id="MF_00237"/>
    </source>
</evidence>
<dbReference type="InterPro" id="IPR018448">
    <property type="entry name" value="TatB"/>
</dbReference>
<feature type="compositionally biased region" description="Polar residues" evidence="10">
    <location>
        <begin position="145"/>
        <end position="162"/>
    </location>
</feature>
<dbReference type="Gene3D" id="1.20.5.3310">
    <property type="match status" value="1"/>
</dbReference>
<dbReference type="InterPro" id="IPR003369">
    <property type="entry name" value="TatA/B/E"/>
</dbReference>
<gene>
    <name evidence="9 11" type="primary">tatB</name>
    <name evidence="11" type="ORF">O0V09_06585</name>
</gene>
<dbReference type="Pfam" id="PF02416">
    <property type="entry name" value="TatA_B_E"/>
    <property type="match status" value="1"/>
</dbReference>
<evidence type="ECO:0000256" key="10">
    <source>
        <dbReference type="SAM" id="MobiDB-lite"/>
    </source>
</evidence>
<comment type="similarity">
    <text evidence="9">Belongs to the TatB family.</text>
</comment>
<proteinExistence type="inferred from homology"/>
<keyword evidence="7 9" id="KW-0811">Translocation</keyword>
<keyword evidence="8 9" id="KW-0472">Membrane</keyword>
<protein>
    <recommendedName>
        <fullName evidence="9">Sec-independent protein translocase protein TatB</fullName>
    </recommendedName>
</protein>